<gene>
    <name evidence="1" type="ORF">JAO78_000035</name>
</gene>
<reference evidence="1 2" key="1">
    <citation type="submission" date="2021-10" db="EMBL/GenBank/DDBJ databases">
        <title>Alishewanella koreense sp. nov. isolated from seawater of southwestern coast in South Korea and the proposal for the reclassification of Rheinheimera perlucida and Rheinheimera tuosuensis as Arsukibacterium perlucida and Arsukibacterium tuosuensis.</title>
        <authorList>
            <person name="Kim K.H."/>
            <person name="Ruan W."/>
            <person name="Kim K.R."/>
            <person name="Baek J.H."/>
            <person name="Jeon C.O."/>
        </authorList>
    </citation>
    <scope>NUCLEOTIDE SEQUENCE [LARGE SCALE GENOMIC DNA]</scope>
    <source>
        <strain evidence="1 2">16-MA</strain>
    </source>
</reference>
<dbReference type="PANTHER" id="PTHR30292">
    <property type="entry name" value="UNCHARACTERIZED PROTEIN YBGL-RELATED"/>
    <property type="match status" value="1"/>
</dbReference>
<organism evidence="1 2">
    <name type="scientific">Alishewanella maricola</name>
    <dbReference type="NCBI Taxonomy" id="2795740"/>
    <lineage>
        <taxon>Bacteria</taxon>
        <taxon>Pseudomonadati</taxon>
        <taxon>Pseudomonadota</taxon>
        <taxon>Gammaproteobacteria</taxon>
        <taxon>Alteromonadales</taxon>
        <taxon>Alteromonadaceae</taxon>
        <taxon>Alishewanella</taxon>
    </lineage>
</organism>
<accession>A0ABS8BYQ2</accession>
<sequence length="245" mass="26542">MLLNCDLGESFGSWQMGRDHDAMPHIDLANIACGFHAGDANVMAQTLSLAKQHKVTIGAHPSYPDLQGFGRRSMHCSATEIRHLLHYQIAALDGMAQCQGMSVSYVKPHGALYNDMMSQPAVWQAVLEAIASYHKPLKLMILATADAALLKQQAATAGVSLLLEAFADRRYTDQGKLTPRAQAGAVLHGAEVLEQVDQLLKSGTVTTDTGRTLALQADTLCVHGDNLEAIAQLQQIRMRVNACQR</sequence>
<dbReference type="Proteomes" id="UP000633814">
    <property type="component" value="Unassembled WGS sequence"/>
</dbReference>
<dbReference type="PANTHER" id="PTHR30292:SF0">
    <property type="entry name" value="5-OXOPROLINASE SUBUNIT A"/>
    <property type="match status" value="1"/>
</dbReference>
<dbReference type="CDD" id="cd10787">
    <property type="entry name" value="LamB_YcsF_like"/>
    <property type="match status" value="1"/>
</dbReference>
<dbReference type="SUPFAM" id="SSF88713">
    <property type="entry name" value="Glycoside hydrolase/deacetylase"/>
    <property type="match status" value="1"/>
</dbReference>
<dbReference type="InterPro" id="IPR011330">
    <property type="entry name" value="Glyco_hydro/deAcase_b/a-brl"/>
</dbReference>
<dbReference type="EMBL" id="JAEINI020000001">
    <property type="protein sequence ID" value="MCB5225204.1"/>
    <property type="molecule type" value="Genomic_DNA"/>
</dbReference>
<dbReference type="NCBIfam" id="NF003814">
    <property type="entry name" value="PRK05406.1-3"/>
    <property type="match status" value="1"/>
</dbReference>
<evidence type="ECO:0000313" key="1">
    <source>
        <dbReference type="EMBL" id="MCB5225204.1"/>
    </source>
</evidence>
<dbReference type="RefSeq" id="WP_226749946.1">
    <property type="nucleotide sequence ID" value="NZ_JAEINI020000001.1"/>
</dbReference>
<dbReference type="Gene3D" id="3.20.20.370">
    <property type="entry name" value="Glycoside hydrolase/deacetylase"/>
    <property type="match status" value="1"/>
</dbReference>
<keyword evidence="2" id="KW-1185">Reference proteome</keyword>
<proteinExistence type="predicted"/>
<comment type="caution">
    <text evidence="1">The sequence shown here is derived from an EMBL/GenBank/DDBJ whole genome shotgun (WGS) entry which is preliminary data.</text>
</comment>
<dbReference type="Pfam" id="PF03746">
    <property type="entry name" value="LamB_YcsF"/>
    <property type="match status" value="1"/>
</dbReference>
<dbReference type="NCBIfam" id="NF003816">
    <property type="entry name" value="PRK05406.1-5"/>
    <property type="match status" value="1"/>
</dbReference>
<name>A0ABS8BYQ2_9ALTE</name>
<protein>
    <submittedName>
        <fullName evidence="1">5-oxoprolinase subunit PxpA</fullName>
    </submittedName>
</protein>
<evidence type="ECO:0000313" key="2">
    <source>
        <dbReference type="Proteomes" id="UP000633814"/>
    </source>
</evidence>
<dbReference type="InterPro" id="IPR005501">
    <property type="entry name" value="LamB/YcsF/PxpA-like"/>
</dbReference>